<dbReference type="InterPro" id="IPR012495">
    <property type="entry name" value="TadE-like_dom"/>
</dbReference>
<sequence length="145" mass="14937">MRPLRRCREDRGGSAAVELMAAAPVLLLAALLMVAAGRQASAAMDVASAAHSVARAASLETDPARRGAAARTQAGASLAERGLACADHTVTVHTTGPQRAQSVRADLSCHLDLADVALLGLPGRLTVHGTSTAPVDPHRDQEAHR</sequence>
<dbReference type="RefSeq" id="WP_184397867.1">
    <property type="nucleotide sequence ID" value="NZ_BAAAJD010000117.1"/>
</dbReference>
<reference evidence="2 3" key="1">
    <citation type="submission" date="2020-08" db="EMBL/GenBank/DDBJ databases">
        <title>Sequencing the genomes of 1000 actinobacteria strains.</title>
        <authorList>
            <person name="Klenk H.-P."/>
        </authorList>
    </citation>
    <scope>NUCLEOTIDE SEQUENCE [LARGE SCALE GENOMIC DNA]</scope>
    <source>
        <strain evidence="2 3">DSM 44551</strain>
    </source>
</reference>
<dbReference type="EMBL" id="JACHDB010000002">
    <property type="protein sequence ID" value="MBB5435211.1"/>
    <property type="molecule type" value="Genomic_DNA"/>
</dbReference>
<gene>
    <name evidence="2" type="ORF">HDA36_005359</name>
</gene>
<name>A0A7W8QRP6_9ACTN</name>
<evidence type="ECO:0000313" key="2">
    <source>
        <dbReference type="EMBL" id="MBB5435211.1"/>
    </source>
</evidence>
<dbReference type="Proteomes" id="UP000572635">
    <property type="component" value="Unassembled WGS sequence"/>
</dbReference>
<keyword evidence="3" id="KW-1185">Reference proteome</keyword>
<dbReference type="AlphaFoldDB" id="A0A7W8QRP6"/>
<accession>A0A7W8QRP6</accession>
<proteinExistence type="predicted"/>
<protein>
    <submittedName>
        <fullName evidence="2">Flp pilus assembly protein TadG</fullName>
    </submittedName>
</protein>
<dbReference type="Pfam" id="PF07811">
    <property type="entry name" value="TadE"/>
    <property type="match status" value="1"/>
</dbReference>
<evidence type="ECO:0000313" key="3">
    <source>
        <dbReference type="Proteomes" id="UP000572635"/>
    </source>
</evidence>
<feature type="domain" description="TadE-like" evidence="1">
    <location>
        <begin position="13"/>
        <end position="55"/>
    </location>
</feature>
<comment type="caution">
    <text evidence="2">The sequence shown here is derived from an EMBL/GenBank/DDBJ whole genome shotgun (WGS) entry which is preliminary data.</text>
</comment>
<organism evidence="2 3">
    <name type="scientific">Nocardiopsis composta</name>
    <dbReference type="NCBI Taxonomy" id="157465"/>
    <lineage>
        <taxon>Bacteria</taxon>
        <taxon>Bacillati</taxon>
        <taxon>Actinomycetota</taxon>
        <taxon>Actinomycetes</taxon>
        <taxon>Streptosporangiales</taxon>
        <taxon>Nocardiopsidaceae</taxon>
        <taxon>Nocardiopsis</taxon>
    </lineage>
</organism>
<evidence type="ECO:0000259" key="1">
    <source>
        <dbReference type="Pfam" id="PF07811"/>
    </source>
</evidence>